<name>A0A0P7GYX9_9EURY</name>
<dbReference type="AlphaFoldDB" id="A0A0P7GYX9"/>
<protein>
    <recommendedName>
        <fullName evidence="1">DUF7311 domain-containing protein</fullName>
    </recommendedName>
</protein>
<comment type="caution">
    <text evidence="2">The sequence shown here is derived from an EMBL/GenBank/DDBJ whole genome shotgun (WGS) entry which is preliminary data.</text>
</comment>
<reference evidence="3" key="1">
    <citation type="submission" date="2013-11" db="EMBL/GenBank/DDBJ databases">
        <authorList>
            <person name="Hoang H.T."/>
            <person name="Killian M.L."/>
            <person name="Madson D.M."/>
            <person name="Arruda P.H.E."/>
            <person name="Sun D."/>
            <person name="Schwartz K.J."/>
            <person name="Yoon K."/>
        </authorList>
    </citation>
    <scope>NUCLEOTIDE SEQUENCE [LARGE SCALE GENOMIC DNA]</scope>
    <source>
        <strain evidence="3">CDK2</strain>
    </source>
</reference>
<sequence length="139" mass="14278">MIRAVVAIALAAALLSAALPAVESAAADRTASALDRDVDRIERAGASLLADDDPGGRRVLTISVPAGSLVAAGVDSVTLRCRPDCVVRYVLGSGTVRTRRIELPLVTPDGAVRFGTPGDHRLVLGLAEGDDGRVVTVRG</sequence>
<organism evidence="2 3">
    <name type="scientific">Halolamina pelagica</name>
    <dbReference type="NCBI Taxonomy" id="699431"/>
    <lineage>
        <taxon>Archaea</taxon>
        <taxon>Methanobacteriati</taxon>
        <taxon>Methanobacteriota</taxon>
        <taxon>Stenosarchaea group</taxon>
        <taxon>Halobacteria</taxon>
        <taxon>Halobacteriales</taxon>
        <taxon>Haloferacaceae</taxon>
    </lineage>
</organism>
<evidence type="ECO:0000259" key="1">
    <source>
        <dbReference type="Pfam" id="PF23993"/>
    </source>
</evidence>
<keyword evidence="3" id="KW-1185">Reference proteome</keyword>
<evidence type="ECO:0000313" key="3">
    <source>
        <dbReference type="Proteomes" id="UP000050535"/>
    </source>
</evidence>
<dbReference type="STRING" id="699431.SY89_01464"/>
<feature type="domain" description="DUF7311" evidence="1">
    <location>
        <begin position="1"/>
        <end position="138"/>
    </location>
</feature>
<dbReference type="InterPro" id="IPR055735">
    <property type="entry name" value="DUF7311"/>
</dbReference>
<proteinExistence type="predicted"/>
<dbReference type="Proteomes" id="UP000050535">
    <property type="component" value="Unassembled WGS sequence"/>
</dbReference>
<evidence type="ECO:0000313" key="2">
    <source>
        <dbReference type="EMBL" id="KPN30726.1"/>
    </source>
</evidence>
<accession>A0A0P7GYX9</accession>
<dbReference type="Pfam" id="PF23993">
    <property type="entry name" value="DUF7311"/>
    <property type="match status" value="1"/>
</dbReference>
<dbReference type="EMBL" id="LGUC01000001">
    <property type="protein sequence ID" value="KPN30726.1"/>
    <property type="molecule type" value="Genomic_DNA"/>
</dbReference>
<gene>
    <name evidence="2" type="ORF">SY89_01464</name>
</gene>